<organism evidence="1 2">
    <name type="scientific">Winmispira thermophila (strain ATCC 700085 / DSM 6578 / Z-1203)</name>
    <name type="common">Spirochaeta thermophila</name>
    <dbReference type="NCBI Taxonomy" id="869211"/>
    <lineage>
        <taxon>Bacteria</taxon>
        <taxon>Pseudomonadati</taxon>
        <taxon>Spirochaetota</taxon>
        <taxon>Spirochaetia</taxon>
        <taxon>Winmispirales</taxon>
        <taxon>Winmispiraceae</taxon>
        <taxon>Winmispira</taxon>
    </lineage>
</organism>
<dbReference type="RefSeq" id="WP_014624258.1">
    <property type="nucleotide sequence ID" value="NC_017583.1"/>
</dbReference>
<accession>G0G9X8</accession>
<reference evidence="1 2" key="1">
    <citation type="submission" date="2011-06" db="EMBL/GenBank/DDBJ databases">
        <title>The complete genome of Spirochaeta thermophila DSM 6578.</title>
        <authorList>
            <consortium name="US DOE Joint Genome Institute (JGI-PGF)"/>
            <person name="Lucas S."/>
            <person name="Lapidus A."/>
            <person name="Bruce D."/>
            <person name="Goodwin L."/>
            <person name="Pitluck S."/>
            <person name="Peters L."/>
            <person name="Kyrpides N."/>
            <person name="Mavromatis K."/>
            <person name="Ivanova N."/>
            <person name="Mikailova N."/>
            <person name="Pagani I."/>
            <person name="Chertkov O."/>
            <person name="Detter J.C."/>
            <person name="Tapia R."/>
            <person name="Han C."/>
            <person name="Land M."/>
            <person name="Hauser L."/>
            <person name="Markowitz V."/>
            <person name="Cheng J.-F."/>
            <person name="Hugenholtz P."/>
            <person name="Woyke T."/>
            <person name="Wu D."/>
            <person name="Spring S."/>
            <person name="Merkhoffer B."/>
            <person name="Schneider S."/>
            <person name="Klenk H.-P."/>
            <person name="Eisen J.A."/>
        </authorList>
    </citation>
    <scope>NUCLEOTIDE SEQUENCE [LARGE SCALE GENOMIC DNA]</scope>
    <source>
        <strain evidence="2">ATCC 700085 / DSM 6578 / Z-1203</strain>
    </source>
</reference>
<evidence type="ECO:0000313" key="2">
    <source>
        <dbReference type="Proteomes" id="UP000007254"/>
    </source>
</evidence>
<dbReference type="KEGG" id="stq:Spith_0598"/>
<evidence type="ECO:0000313" key="1">
    <source>
        <dbReference type="EMBL" id="AEJ60878.1"/>
    </source>
</evidence>
<dbReference type="HOGENOM" id="CLU_143566_0_0_12"/>
<dbReference type="OrthoDB" id="360148at2"/>
<proteinExistence type="predicted"/>
<name>G0G9X8_WINT7</name>
<dbReference type="AlphaFoldDB" id="G0G9X8"/>
<dbReference type="EMBL" id="CP002903">
    <property type="protein sequence ID" value="AEJ60878.1"/>
    <property type="molecule type" value="Genomic_DNA"/>
</dbReference>
<protein>
    <submittedName>
        <fullName evidence="1">Uncharacterized protein</fullName>
    </submittedName>
</protein>
<dbReference type="Proteomes" id="UP000007254">
    <property type="component" value="Chromosome"/>
</dbReference>
<sequence length="132" mass="15110">MKTMRHVAGFLLFLVAGHLLLAEVLPSDLYVKTVYVTKVYAHEKGYKVLYVKSNLDIGEVYIPLSWVAEKKAVIVPGNDPAFPYMSIYWKKGEFFKVILYVPEKPDHPGWGILPRTEDVSALFEVDTLQMEF</sequence>
<keyword evidence="2" id="KW-1185">Reference proteome</keyword>
<gene>
    <name evidence="1" type="ordered locus">Spith_0598</name>
</gene>
<dbReference type="STRING" id="869211.Spith_0598"/>